<reference evidence="3" key="2">
    <citation type="submission" date="2014-07" db="EMBL/GenBank/DDBJ databases">
        <title>Genome sequence of Mangrovimonas yunxiaonensis.</title>
        <authorList>
            <person name="Li Y."/>
            <person name="Zheng T."/>
        </authorList>
    </citation>
    <scope>NUCLEOTIDE SEQUENCE [LARGE SCALE GENOMIC DNA]</scope>
    <source>
        <strain evidence="3">LY01</strain>
    </source>
</reference>
<feature type="transmembrane region" description="Helical" evidence="1">
    <location>
        <begin position="38"/>
        <end position="60"/>
    </location>
</feature>
<keyword evidence="1" id="KW-1133">Transmembrane helix</keyword>
<sequence>MFTTGQLVFGVLFAIVFAIVILYAYRKDLNLHKRYYKGTIWVLIAFIAFIAFIAAIKFLFV</sequence>
<dbReference type="eggNOG" id="ENOG5033AVW">
    <property type="taxonomic scope" value="Bacteria"/>
</dbReference>
<keyword evidence="1" id="KW-0472">Membrane</keyword>
<dbReference type="EMBL" id="JPFK01000007">
    <property type="protein sequence ID" value="KFB00523.1"/>
    <property type="molecule type" value="Genomic_DNA"/>
</dbReference>
<evidence type="ECO:0000256" key="1">
    <source>
        <dbReference type="SAM" id="Phobius"/>
    </source>
</evidence>
<dbReference type="Proteomes" id="UP000028521">
    <property type="component" value="Unassembled WGS sequence"/>
</dbReference>
<proteinExistence type="predicted"/>
<name>A0A084TII7_9FLAO</name>
<accession>A0A084TII7</accession>
<keyword evidence="1" id="KW-0812">Transmembrane</keyword>
<protein>
    <submittedName>
        <fullName evidence="2">Membrane protein</fullName>
    </submittedName>
</protein>
<keyword evidence="3" id="KW-1185">Reference proteome</keyword>
<comment type="caution">
    <text evidence="2">The sequence shown here is derived from an EMBL/GenBank/DDBJ whole genome shotgun (WGS) entry which is preliminary data.</text>
</comment>
<evidence type="ECO:0000313" key="2">
    <source>
        <dbReference type="EMBL" id="KFB00523.1"/>
    </source>
</evidence>
<dbReference type="RefSeq" id="WP_036121910.1">
    <property type="nucleotide sequence ID" value="NZ_BMET01000007.1"/>
</dbReference>
<dbReference type="STRING" id="1197477.IA57_08585"/>
<dbReference type="OrthoDB" id="1179726at2"/>
<organism evidence="2 3">
    <name type="scientific">Mangrovimonas yunxiaonensis</name>
    <dbReference type="NCBI Taxonomy" id="1197477"/>
    <lineage>
        <taxon>Bacteria</taxon>
        <taxon>Pseudomonadati</taxon>
        <taxon>Bacteroidota</taxon>
        <taxon>Flavobacteriia</taxon>
        <taxon>Flavobacteriales</taxon>
        <taxon>Flavobacteriaceae</taxon>
        <taxon>Mangrovimonas</taxon>
    </lineage>
</organism>
<dbReference type="AlphaFoldDB" id="A0A084TII7"/>
<feature type="transmembrane region" description="Helical" evidence="1">
    <location>
        <begin position="6"/>
        <end position="26"/>
    </location>
</feature>
<evidence type="ECO:0000313" key="3">
    <source>
        <dbReference type="Proteomes" id="UP000028521"/>
    </source>
</evidence>
<gene>
    <name evidence="2" type="ORF">IA57_08585</name>
</gene>
<reference evidence="2 3" key="1">
    <citation type="journal article" date="2014" name="Genome Announc.">
        <title>Draft Genome Sequence of the Algicidal Bacterium Mangrovimonas yunxiaonensis Strain LY01.</title>
        <authorList>
            <person name="Li Y."/>
            <person name="Zhu H."/>
            <person name="Li C."/>
            <person name="Zhang H."/>
            <person name="Chen Z."/>
            <person name="Zheng W."/>
            <person name="Xu H."/>
            <person name="Zheng T."/>
        </authorList>
    </citation>
    <scope>NUCLEOTIDE SEQUENCE [LARGE SCALE GENOMIC DNA]</scope>
    <source>
        <strain evidence="2 3">LY01</strain>
    </source>
</reference>